<dbReference type="Proteomes" id="UP001523369">
    <property type="component" value="Unassembled WGS sequence"/>
</dbReference>
<keyword evidence="2" id="KW-1185">Reference proteome</keyword>
<evidence type="ECO:0000313" key="1">
    <source>
        <dbReference type="EMBL" id="MCO8274414.1"/>
    </source>
</evidence>
<sequence>MPSSANADPMRRIAQQVADCFAGNGYAFVEDDQLDVLAAALSSFLVNARIAINVPVSASTANSDQGMRTSSSGTFPARWVSAAWAKG</sequence>
<evidence type="ECO:0000313" key="2">
    <source>
        <dbReference type="Proteomes" id="UP001523369"/>
    </source>
</evidence>
<dbReference type="EMBL" id="JAMYJR010000031">
    <property type="protein sequence ID" value="MCO8274414.1"/>
    <property type="molecule type" value="Genomic_DNA"/>
</dbReference>
<name>A0ABT1DU89_9ACTN</name>
<protein>
    <submittedName>
        <fullName evidence="1">Uncharacterized protein</fullName>
    </submittedName>
</protein>
<accession>A0ABT1DU89</accession>
<gene>
    <name evidence="1" type="ORF">M1L60_27825</name>
</gene>
<proteinExistence type="predicted"/>
<comment type="caution">
    <text evidence="1">The sequence shown here is derived from an EMBL/GenBank/DDBJ whole genome shotgun (WGS) entry which is preliminary data.</text>
</comment>
<reference evidence="1 2" key="1">
    <citation type="submission" date="2022-06" db="EMBL/GenBank/DDBJ databases">
        <title>New Species of the Genus Actinoplanes, ActinopZanes ferrugineus.</title>
        <authorList>
            <person name="Ding P."/>
        </authorList>
    </citation>
    <scope>NUCLEOTIDE SEQUENCE [LARGE SCALE GENOMIC DNA]</scope>
    <source>
        <strain evidence="1 2">TRM88003</strain>
    </source>
</reference>
<organism evidence="1 2">
    <name type="scientific">Paractinoplanes aksuensis</name>
    <dbReference type="NCBI Taxonomy" id="2939490"/>
    <lineage>
        <taxon>Bacteria</taxon>
        <taxon>Bacillati</taxon>
        <taxon>Actinomycetota</taxon>
        <taxon>Actinomycetes</taxon>
        <taxon>Micromonosporales</taxon>
        <taxon>Micromonosporaceae</taxon>
        <taxon>Paractinoplanes</taxon>
    </lineage>
</organism>
<dbReference type="RefSeq" id="WP_253240490.1">
    <property type="nucleotide sequence ID" value="NZ_JAMYJR010000031.1"/>
</dbReference>